<dbReference type="EnsemblPlants" id="MELO3C029167.2.1">
    <property type="protein sequence ID" value="MELO3C029167.2.1"/>
    <property type="gene ID" value="MELO3C029167.2"/>
</dbReference>
<name>A0A9I9E5S6_CUCME</name>
<reference evidence="1" key="1">
    <citation type="submission" date="2023-03" db="UniProtKB">
        <authorList>
            <consortium name="EnsemblPlants"/>
        </authorList>
    </citation>
    <scope>IDENTIFICATION</scope>
</reference>
<accession>A0A9I9E5S6</accession>
<dbReference type="AlphaFoldDB" id="A0A9I9E5S6"/>
<organism evidence="1">
    <name type="scientific">Cucumis melo</name>
    <name type="common">Muskmelon</name>
    <dbReference type="NCBI Taxonomy" id="3656"/>
    <lineage>
        <taxon>Eukaryota</taxon>
        <taxon>Viridiplantae</taxon>
        <taxon>Streptophyta</taxon>
        <taxon>Embryophyta</taxon>
        <taxon>Tracheophyta</taxon>
        <taxon>Spermatophyta</taxon>
        <taxon>Magnoliopsida</taxon>
        <taxon>eudicotyledons</taxon>
        <taxon>Gunneridae</taxon>
        <taxon>Pentapetalae</taxon>
        <taxon>rosids</taxon>
        <taxon>fabids</taxon>
        <taxon>Cucurbitales</taxon>
        <taxon>Cucurbitaceae</taxon>
        <taxon>Benincaseae</taxon>
        <taxon>Cucumis</taxon>
    </lineage>
</organism>
<proteinExistence type="predicted"/>
<dbReference type="Gramene" id="MELO3C029167.2.1">
    <property type="protein sequence ID" value="MELO3C029167.2.1"/>
    <property type="gene ID" value="MELO3C029167.2"/>
</dbReference>
<protein>
    <submittedName>
        <fullName evidence="1">Uncharacterized protein</fullName>
    </submittedName>
</protein>
<sequence>MPIIWHQELLCKTSILSPNFSFSSLPPNSLQLLFVALNPHRPPNLHPPTSHCPPIDIVSLAITPPSRSLNVLSTLSIKIKDVGSAFVLVWNPFKHKLTCNFKELRITIGETLSLELSKSVMVLGGSKILLLAFSITLQ</sequence>
<evidence type="ECO:0000313" key="1">
    <source>
        <dbReference type="EnsemblPlants" id="MELO3C029167.2.1"/>
    </source>
</evidence>